<feature type="chain" id="PRO_5026247666" evidence="1">
    <location>
        <begin position="19"/>
        <end position="78"/>
    </location>
</feature>
<dbReference type="GeneID" id="93685129"/>
<organism evidence="3 4">
    <name type="scientific">Qipengyuania citrea</name>
    <dbReference type="NCBI Taxonomy" id="225971"/>
    <lineage>
        <taxon>Bacteria</taxon>
        <taxon>Pseudomonadati</taxon>
        <taxon>Pseudomonadota</taxon>
        <taxon>Alphaproteobacteria</taxon>
        <taxon>Sphingomonadales</taxon>
        <taxon>Erythrobacteraceae</taxon>
        <taxon>Qipengyuania</taxon>
    </lineage>
</organism>
<reference evidence="2 5" key="2">
    <citation type="submission" date="2023-07" db="EMBL/GenBank/DDBJ databases">
        <title>Genomic Encyclopedia of Type Strains, Phase IV (KMG-IV): sequencing the most valuable type-strain genomes for metagenomic binning, comparative biology and taxonomic classification.</title>
        <authorList>
            <person name="Goeker M."/>
        </authorList>
    </citation>
    <scope>NUCLEOTIDE SEQUENCE [LARGE SCALE GENOMIC DNA]</scope>
    <source>
        <strain evidence="2 5">DSM 14432</strain>
    </source>
</reference>
<accession>A0A6I4UEU9</accession>
<reference evidence="3 4" key="1">
    <citation type="submission" date="2019-12" db="EMBL/GenBank/DDBJ databases">
        <title>Genomic-based taxomic classification of the family Erythrobacteraceae.</title>
        <authorList>
            <person name="Xu L."/>
        </authorList>
    </citation>
    <scope>NUCLEOTIDE SEQUENCE [LARGE SCALE GENOMIC DNA]</scope>
    <source>
        <strain evidence="3 4">CGMCC 1.8703</strain>
    </source>
</reference>
<dbReference type="Proteomes" id="UP000439914">
    <property type="component" value="Unassembled WGS sequence"/>
</dbReference>
<sequence length="78" mass="8119">MFALVLLTLFAAMTAATAAVLADSALRWWSAFSSLRRELPGQADGALPALRPTSGAARPALLRPAALRTANRGISRAA</sequence>
<evidence type="ECO:0000313" key="4">
    <source>
        <dbReference type="Proteomes" id="UP000439914"/>
    </source>
</evidence>
<comment type="caution">
    <text evidence="3">The sequence shown here is derived from an EMBL/GenBank/DDBJ whole genome shotgun (WGS) entry which is preliminary data.</text>
</comment>
<proteinExistence type="predicted"/>
<feature type="signal peptide" evidence="1">
    <location>
        <begin position="1"/>
        <end position="18"/>
    </location>
</feature>
<evidence type="ECO:0000313" key="2">
    <source>
        <dbReference type="EMBL" id="MDQ0564779.1"/>
    </source>
</evidence>
<dbReference type="AlphaFoldDB" id="A0A6I4UEU9"/>
<protein>
    <submittedName>
        <fullName evidence="3">Uncharacterized protein</fullName>
    </submittedName>
</protein>
<dbReference type="EMBL" id="WTYG01000003">
    <property type="protein sequence ID" value="MXP36195.1"/>
    <property type="molecule type" value="Genomic_DNA"/>
</dbReference>
<evidence type="ECO:0000256" key="1">
    <source>
        <dbReference type="SAM" id="SignalP"/>
    </source>
</evidence>
<keyword evidence="5" id="KW-1185">Reference proteome</keyword>
<evidence type="ECO:0000313" key="3">
    <source>
        <dbReference type="EMBL" id="MXP36195.1"/>
    </source>
</evidence>
<dbReference type="Proteomes" id="UP001238601">
    <property type="component" value="Unassembled WGS sequence"/>
</dbReference>
<keyword evidence="1" id="KW-0732">Signal</keyword>
<evidence type="ECO:0000313" key="5">
    <source>
        <dbReference type="Proteomes" id="UP001238601"/>
    </source>
</evidence>
<name>A0A6I4UEU9_9SPHN</name>
<gene>
    <name evidence="3" type="ORF">GRI55_10480</name>
    <name evidence="2" type="ORF">QOZ97_000289</name>
</gene>
<dbReference type="EMBL" id="JAUSWK010000001">
    <property type="protein sequence ID" value="MDQ0564779.1"/>
    <property type="molecule type" value="Genomic_DNA"/>
</dbReference>
<dbReference type="RefSeq" id="WP_063505103.1">
    <property type="nucleotide sequence ID" value="NZ_JAUSWK010000001.1"/>
</dbReference>